<evidence type="ECO:0000256" key="12">
    <source>
        <dbReference type="PROSITE-ProRule" id="PRU00042"/>
    </source>
</evidence>
<evidence type="ECO:0000256" key="7">
    <source>
        <dbReference type="ARBA" id="ARBA00022833"/>
    </source>
</evidence>
<feature type="domain" description="C2H2-type" evidence="14">
    <location>
        <begin position="399"/>
        <end position="426"/>
    </location>
</feature>
<evidence type="ECO:0000256" key="6">
    <source>
        <dbReference type="ARBA" id="ARBA00022771"/>
    </source>
</evidence>
<feature type="domain" description="C2H2-type" evidence="14">
    <location>
        <begin position="455"/>
        <end position="482"/>
    </location>
</feature>
<name>A0A8T2MVF6_9TELE</name>
<keyword evidence="10" id="KW-0804">Transcription</keyword>
<keyword evidence="6 12" id="KW-0863">Zinc-finger</keyword>
<keyword evidence="4" id="KW-0479">Metal-binding</keyword>
<feature type="domain" description="C2H2-type" evidence="14">
    <location>
        <begin position="287"/>
        <end position="314"/>
    </location>
</feature>
<evidence type="ECO:0000256" key="11">
    <source>
        <dbReference type="ARBA" id="ARBA00023242"/>
    </source>
</evidence>
<feature type="region of interest" description="Disordered" evidence="13">
    <location>
        <begin position="1"/>
        <end position="59"/>
    </location>
</feature>
<dbReference type="GO" id="GO:0000978">
    <property type="term" value="F:RNA polymerase II cis-regulatory region sequence-specific DNA binding"/>
    <property type="evidence" value="ECO:0007669"/>
    <property type="project" value="TreeGrafter"/>
</dbReference>
<comment type="similarity">
    <text evidence="3">Belongs to the krueppel C2H2-type zinc-finger protein family.</text>
</comment>
<dbReference type="GO" id="GO:0008270">
    <property type="term" value="F:zinc ion binding"/>
    <property type="evidence" value="ECO:0007669"/>
    <property type="project" value="UniProtKB-KW"/>
</dbReference>
<feature type="compositionally biased region" description="Polar residues" evidence="13">
    <location>
        <begin position="124"/>
        <end position="134"/>
    </location>
</feature>
<dbReference type="FunFam" id="3.30.160.60:FF:000634">
    <property type="entry name" value="Zinc finger X-chromosomal protein"/>
    <property type="match status" value="1"/>
</dbReference>
<dbReference type="SMART" id="SM00355">
    <property type="entry name" value="ZnF_C2H2"/>
    <property type="match status" value="10"/>
</dbReference>
<evidence type="ECO:0000256" key="13">
    <source>
        <dbReference type="SAM" id="MobiDB-lite"/>
    </source>
</evidence>
<evidence type="ECO:0000256" key="9">
    <source>
        <dbReference type="ARBA" id="ARBA00023125"/>
    </source>
</evidence>
<dbReference type="PROSITE" id="PS50157">
    <property type="entry name" value="ZINC_FINGER_C2H2_2"/>
    <property type="match status" value="9"/>
</dbReference>
<keyword evidence="8" id="KW-0805">Transcription regulation</keyword>
<dbReference type="OrthoDB" id="8630754at2759"/>
<evidence type="ECO:0000256" key="1">
    <source>
        <dbReference type="ARBA" id="ARBA00003767"/>
    </source>
</evidence>
<comment type="function">
    <text evidence="1">May be involved in transcriptional regulation.</text>
</comment>
<dbReference type="PROSITE" id="PS00028">
    <property type="entry name" value="ZINC_FINGER_C2H2_1"/>
    <property type="match status" value="9"/>
</dbReference>
<feature type="compositionally biased region" description="Basic and acidic residues" evidence="13">
    <location>
        <begin position="15"/>
        <end position="43"/>
    </location>
</feature>
<dbReference type="InterPro" id="IPR050589">
    <property type="entry name" value="Ikaros_C2H2-ZF"/>
</dbReference>
<feature type="domain" description="C2H2-type" evidence="14">
    <location>
        <begin position="427"/>
        <end position="454"/>
    </location>
</feature>
<evidence type="ECO:0000256" key="10">
    <source>
        <dbReference type="ARBA" id="ARBA00023163"/>
    </source>
</evidence>
<feature type="region of interest" description="Disordered" evidence="13">
    <location>
        <begin position="79"/>
        <end position="134"/>
    </location>
</feature>
<dbReference type="FunFam" id="3.30.160.60:FF:000495">
    <property type="entry name" value="zinc finger protein 668"/>
    <property type="match status" value="1"/>
</dbReference>
<feature type="region of interest" description="Disordered" evidence="13">
    <location>
        <begin position="182"/>
        <end position="226"/>
    </location>
</feature>
<comment type="caution">
    <text evidence="15">The sequence shown here is derived from an EMBL/GenBank/DDBJ whole genome shotgun (WGS) entry which is preliminary data.</text>
</comment>
<feature type="domain" description="C2H2-type" evidence="14">
    <location>
        <begin position="371"/>
        <end position="398"/>
    </location>
</feature>
<dbReference type="Proteomes" id="UP000824540">
    <property type="component" value="Unassembled WGS sequence"/>
</dbReference>
<dbReference type="GO" id="GO:0006357">
    <property type="term" value="P:regulation of transcription by RNA polymerase II"/>
    <property type="evidence" value="ECO:0007669"/>
    <property type="project" value="TreeGrafter"/>
</dbReference>
<dbReference type="GO" id="GO:0005634">
    <property type="term" value="C:nucleus"/>
    <property type="evidence" value="ECO:0007669"/>
    <property type="project" value="UniProtKB-SubCell"/>
</dbReference>
<dbReference type="FunFam" id="3.30.160.60:FF:000358">
    <property type="entry name" value="zinc finger protein 24"/>
    <property type="match status" value="1"/>
</dbReference>
<evidence type="ECO:0000256" key="2">
    <source>
        <dbReference type="ARBA" id="ARBA00004123"/>
    </source>
</evidence>
<evidence type="ECO:0000256" key="8">
    <source>
        <dbReference type="ARBA" id="ARBA00023015"/>
    </source>
</evidence>
<evidence type="ECO:0000313" key="15">
    <source>
        <dbReference type="EMBL" id="KAG9331984.1"/>
    </source>
</evidence>
<keyword evidence="9" id="KW-0238">DNA-binding</keyword>
<protein>
    <recommendedName>
        <fullName evidence="14">C2H2-type domain-containing protein</fullName>
    </recommendedName>
</protein>
<accession>A0A8T2MVF6</accession>
<sequence>MKTEPGIDSADYTGEDVKSGLNRSEDIEERKNGYEMSNKEKHILSNIKEEEETEQQTWADLPHQVTSWLLKQPGVLIRQSDNSDNSVPVTSPPSSVSNKRDDGVRSPWRQPETTDQIERFRKQQPATSENGICAEASQSSPVIFPRNQNTEETLEVSQVFVCTLCPFVHMEEDKLHQHFEKVHPEEHSGSLNSEGNGAENPLPPSSTHQHPTPPKTLPTPKKSQTGIPVVHTCTDCGKSFKSKTLLTAHKRTHTGERPYQCSQCGKNFSKASVLKVHQRTHTGERPYHCSHCGKNFSHLTTLNVHLQTHTGERPYHCSQCGKSFSQLSNLRGHQRTHTGERPYLCSQCGKNFSHINNLTVHQRTHSGERPYHCSQCGKSFFQIGHLTVHQRSHTGERPFHCSECGKSFTSSSDLTKHQRTHTGERPYHCSQCGKNFYQIHHLTVHQRTHKGERPFQCTQCGKRFNQLHHLTVHQRTHAGERP</sequence>
<keyword evidence="7" id="KW-0862">Zinc</keyword>
<evidence type="ECO:0000313" key="16">
    <source>
        <dbReference type="Proteomes" id="UP000824540"/>
    </source>
</evidence>
<dbReference type="FunFam" id="3.30.160.60:FF:002343">
    <property type="entry name" value="Zinc finger protein 33A"/>
    <property type="match status" value="4"/>
</dbReference>
<reference evidence="15" key="1">
    <citation type="thesis" date="2021" institute="BYU ScholarsArchive" country="Provo, UT, USA">
        <title>Applications of and Algorithms for Genome Assembly and Genomic Analyses with an Emphasis on Marine Teleosts.</title>
        <authorList>
            <person name="Pickett B.D."/>
        </authorList>
    </citation>
    <scope>NUCLEOTIDE SEQUENCE</scope>
    <source>
        <strain evidence="15">HI-2016</strain>
    </source>
</reference>
<feature type="domain" description="C2H2-type" evidence="14">
    <location>
        <begin position="315"/>
        <end position="342"/>
    </location>
</feature>
<dbReference type="FunFam" id="3.30.160.60:FF:000360">
    <property type="entry name" value="zinc finger protein 572"/>
    <property type="match status" value="1"/>
</dbReference>
<dbReference type="SUPFAM" id="SSF57667">
    <property type="entry name" value="beta-beta-alpha zinc fingers"/>
    <property type="match status" value="5"/>
</dbReference>
<dbReference type="PANTHER" id="PTHR24404:SF114">
    <property type="entry name" value="KLUMPFUSS, ISOFORM B-RELATED"/>
    <property type="match status" value="1"/>
</dbReference>
<dbReference type="PANTHER" id="PTHR24404">
    <property type="entry name" value="ZINC FINGER PROTEIN"/>
    <property type="match status" value="1"/>
</dbReference>
<dbReference type="Gene3D" id="3.30.160.60">
    <property type="entry name" value="Classic Zinc Finger"/>
    <property type="match status" value="9"/>
</dbReference>
<dbReference type="EMBL" id="JAFBMS010000266">
    <property type="protein sequence ID" value="KAG9331984.1"/>
    <property type="molecule type" value="Genomic_DNA"/>
</dbReference>
<evidence type="ECO:0000256" key="4">
    <source>
        <dbReference type="ARBA" id="ARBA00022723"/>
    </source>
</evidence>
<evidence type="ECO:0000259" key="14">
    <source>
        <dbReference type="PROSITE" id="PS50157"/>
    </source>
</evidence>
<feature type="compositionally biased region" description="Low complexity" evidence="13">
    <location>
        <begin position="82"/>
        <end position="97"/>
    </location>
</feature>
<gene>
    <name evidence="15" type="ORF">JZ751_016260</name>
</gene>
<keyword evidence="16" id="KW-1185">Reference proteome</keyword>
<feature type="domain" description="C2H2-type" evidence="14">
    <location>
        <begin position="231"/>
        <end position="258"/>
    </location>
</feature>
<keyword evidence="11" id="KW-0539">Nucleus</keyword>
<feature type="domain" description="C2H2-type" evidence="14">
    <location>
        <begin position="259"/>
        <end position="286"/>
    </location>
</feature>
<dbReference type="FunFam" id="3.30.160.60:FF:001818">
    <property type="entry name" value="GDNF-inducible zinc finger protein 1 isoform X1"/>
    <property type="match status" value="1"/>
</dbReference>
<feature type="domain" description="C2H2-type" evidence="14">
    <location>
        <begin position="343"/>
        <end position="370"/>
    </location>
</feature>
<organism evidence="15 16">
    <name type="scientific">Albula glossodonta</name>
    <name type="common">roundjaw bonefish</name>
    <dbReference type="NCBI Taxonomy" id="121402"/>
    <lineage>
        <taxon>Eukaryota</taxon>
        <taxon>Metazoa</taxon>
        <taxon>Chordata</taxon>
        <taxon>Craniata</taxon>
        <taxon>Vertebrata</taxon>
        <taxon>Euteleostomi</taxon>
        <taxon>Actinopterygii</taxon>
        <taxon>Neopterygii</taxon>
        <taxon>Teleostei</taxon>
        <taxon>Albuliformes</taxon>
        <taxon>Albulidae</taxon>
        <taxon>Albula</taxon>
    </lineage>
</organism>
<evidence type="ECO:0000256" key="3">
    <source>
        <dbReference type="ARBA" id="ARBA00006991"/>
    </source>
</evidence>
<dbReference type="GO" id="GO:0003700">
    <property type="term" value="F:DNA-binding transcription factor activity"/>
    <property type="evidence" value="ECO:0007669"/>
    <property type="project" value="TreeGrafter"/>
</dbReference>
<proteinExistence type="inferred from homology"/>
<dbReference type="Pfam" id="PF00096">
    <property type="entry name" value="zf-C2H2"/>
    <property type="match status" value="9"/>
</dbReference>
<keyword evidence="5" id="KW-0677">Repeat</keyword>
<comment type="subcellular location">
    <subcellularLocation>
        <location evidence="2">Nucleus</location>
    </subcellularLocation>
</comment>
<evidence type="ECO:0000256" key="5">
    <source>
        <dbReference type="ARBA" id="ARBA00022737"/>
    </source>
</evidence>
<dbReference type="AlphaFoldDB" id="A0A8T2MVF6"/>
<dbReference type="InterPro" id="IPR036236">
    <property type="entry name" value="Znf_C2H2_sf"/>
</dbReference>
<dbReference type="InterPro" id="IPR013087">
    <property type="entry name" value="Znf_C2H2_type"/>
</dbReference>